<feature type="compositionally biased region" description="Low complexity" evidence="1">
    <location>
        <begin position="428"/>
        <end position="437"/>
    </location>
</feature>
<evidence type="ECO:0000256" key="1">
    <source>
        <dbReference type="SAM" id="MobiDB-lite"/>
    </source>
</evidence>
<feature type="region of interest" description="Disordered" evidence="1">
    <location>
        <begin position="737"/>
        <end position="762"/>
    </location>
</feature>
<feature type="signal peptide" evidence="2">
    <location>
        <begin position="1"/>
        <end position="29"/>
    </location>
</feature>
<dbReference type="OMA" id="GYRDCAY"/>
<dbReference type="eggNOG" id="ENOG502RB01">
    <property type="taxonomic scope" value="Eukaryota"/>
</dbReference>
<dbReference type="EMBL" id="DS566003">
    <property type="status" value="NOT_ANNOTATED_CDS"/>
    <property type="molecule type" value="Genomic_DNA"/>
</dbReference>
<feature type="compositionally biased region" description="Acidic residues" evidence="1">
    <location>
        <begin position="1181"/>
        <end position="1211"/>
    </location>
</feature>
<dbReference type="AlphaFoldDB" id="H3GEN4"/>
<dbReference type="HOGENOM" id="CLU_270470_0_0_1"/>
<proteinExistence type="predicted"/>
<dbReference type="VEuPathDB" id="FungiDB:KRP23_5430"/>
<feature type="compositionally biased region" description="Low complexity" evidence="1">
    <location>
        <begin position="356"/>
        <end position="367"/>
    </location>
</feature>
<dbReference type="Proteomes" id="UP000005238">
    <property type="component" value="Unassembled WGS sequence"/>
</dbReference>
<protein>
    <submittedName>
        <fullName evidence="3">Uncharacterized protein</fullName>
    </submittedName>
</protein>
<feature type="compositionally biased region" description="Low complexity" evidence="1">
    <location>
        <begin position="1027"/>
        <end position="1066"/>
    </location>
</feature>
<accession>H3GEN4</accession>
<reference evidence="4" key="1">
    <citation type="journal article" date="2006" name="Science">
        <title>Phytophthora genome sequences uncover evolutionary origins and mechanisms of pathogenesis.</title>
        <authorList>
            <person name="Tyler B.M."/>
            <person name="Tripathy S."/>
            <person name="Zhang X."/>
            <person name="Dehal P."/>
            <person name="Jiang R.H."/>
            <person name="Aerts A."/>
            <person name="Arredondo F.D."/>
            <person name="Baxter L."/>
            <person name="Bensasson D."/>
            <person name="Beynon J.L."/>
            <person name="Chapman J."/>
            <person name="Damasceno C.M."/>
            <person name="Dorrance A.E."/>
            <person name="Dou D."/>
            <person name="Dickerman A.W."/>
            <person name="Dubchak I.L."/>
            <person name="Garbelotto M."/>
            <person name="Gijzen M."/>
            <person name="Gordon S.G."/>
            <person name="Govers F."/>
            <person name="Grunwald N.J."/>
            <person name="Huang W."/>
            <person name="Ivors K.L."/>
            <person name="Jones R.W."/>
            <person name="Kamoun S."/>
            <person name="Krampis K."/>
            <person name="Lamour K.H."/>
            <person name="Lee M.K."/>
            <person name="McDonald W.H."/>
            <person name="Medina M."/>
            <person name="Meijer H.J."/>
            <person name="Nordberg E.K."/>
            <person name="Maclean D.J."/>
            <person name="Ospina-Giraldo M.D."/>
            <person name="Morris P.F."/>
            <person name="Phuntumart V."/>
            <person name="Putnam N.H."/>
            <person name="Rash S."/>
            <person name="Rose J.K."/>
            <person name="Sakihama Y."/>
            <person name="Salamov A.A."/>
            <person name="Savidor A."/>
            <person name="Scheuring C.F."/>
            <person name="Smith B.M."/>
            <person name="Sobral B.W."/>
            <person name="Terry A."/>
            <person name="Torto-Alalibo T.A."/>
            <person name="Win J."/>
            <person name="Xu Z."/>
            <person name="Zhang H."/>
            <person name="Grigoriev I.V."/>
            <person name="Rokhsar D.S."/>
            <person name="Boore J.L."/>
        </authorList>
    </citation>
    <scope>NUCLEOTIDE SEQUENCE [LARGE SCALE GENOMIC DNA]</scope>
    <source>
        <strain evidence="4">Pr102</strain>
    </source>
</reference>
<evidence type="ECO:0000313" key="4">
    <source>
        <dbReference type="Proteomes" id="UP000005238"/>
    </source>
</evidence>
<evidence type="ECO:0000256" key="2">
    <source>
        <dbReference type="SAM" id="SignalP"/>
    </source>
</evidence>
<feature type="region of interest" description="Disordered" evidence="1">
    <location>
        <begin position="516"/>
        <end position="582"/>
    </location>
</feature>
<sequence length="1211" mass="120491">MVYSGGVRSFVQAAAVCVLALSALPTVRAGAPTSSVSCQVSDGDKKFGIQAIVDDTCTKGGLGCFNKKCRFCKVLDTDKSKHFDTCLSHGVAFTSTTPVIVTQGPCQVSSGDVADGISAVTDSSCLVGGLGCYNDHCRFCKVVQTPQSAGFVACSKLDKSYNKVAAMVTTAAPTVVATNAPATSPTVVTSEPPTTPPTIAPTATDAPTSTPTDAPTSTVTDAPMTEIPTTIPTEAPTVTDAPASAPTGAPTTDAPTSEPPTVAVTNVPATLGKCTIVPSAGDLEFGIDIVTDPLCASGGPGCLNDVCRLCKLKTTSQSDAYMDCALVNGAVSATPSTTVVPDATTETPSVAVIATDAPGTTTTDAPDISTEAPITDAPDVTPEAPTPSDASTDAPVISTDGSVSTEAPTPSDASTDVPIISADDSDATTDSPATDAPGTSTDVPETPIVVTEAPASPTTCTLVTSADDTELGISVATDPSCKSGGAGCIDEVCRFCKVTTTIQSALYVDCALLEGGSPRSEAPVADSTVTPTDAATMTPDVTTETPITTEIPDTDAPSTETETPAVTEAPTTATETDAPTTDVPAATTDTLSEQPTCGIVAAGGDIAVGIHITTDTTCSGGGLGCINDLCRFCKMETTPQSETYVDCSTLVGFASDSEAPVTTAPVAITPAPKPSCELVASPGDASVGIRVITDATCGTGGIGCISDVCRFCKVITSIQSADFIDCVLVDGYTTETEAPAATTTPDATTTTPDATTSASSSEATCSRVASEGDFAVGVGIATDATCSAGGVGCIDDVCRFCQVTATVQSAAFVSCSSLPGYSPRTEAPVDTSTTSPTTDAPVAQASCNLVVSAGDAAVGISITGDAICAVGGVGCIDSVCRFCKVTTTVQSAAFEDCTSIAGFTLATDAPVDTTTPPDDSTTDTLAPTTSASCTLVVSEGDAAVGIDIVADASCQLGGIGCIDSVCRFCKAKTTEQSAAFVDCPAAISGSTAPSNSTSKPADVAVSTSDVASGASSLPADASEAPVDTTATDIPQTTTSTDGTTTETPIADAPVTSPPTVGSTTSGSDEDDRDTEAPSAGGDSAQPTEAPTTTSDPIDTTGDTDVPSTEASQGSVDTTSSTNVTESPDAVTSNAVQGSTKDDNDTLTEAPQPAAVADTSDLLTDAPKTPTEAPMKAPAVDGDVDWEGSESESAEGDSDSTYDDSDESLGEI</sequence>
<feature type="region of interest" description="Disordered" evidence="1">
    <location>
        <begin position="182"/>
        <end position="260"/>
    </location>
</feature>
<keyword evidence="2" id="KW-0732">Signal</keyword>
<keyword evidence="4" id="KW-1185">Reference proteome</keyword>
<feature type="chain" id="PRO_5003586281" evidence="2">
    <location>
        <begin position="30"/>
        <end position="1211"/>
    </location>
</feature>
<reference evidence="3" key="2">
    <citation type="submission" date="2015-06" db="UniProtKB">
        <authorList>
            <consortium name="EnsemblProtists"/>
        </authorList>
    </citation>
    <scope>IDENTIFICATION</scope>
    <source>
        <strain evidence="3">Pr102</strain>
    </source>
</reference>
<dbReference type="InParanoid" id="H3GEN4"/>
<evidence type="ECO:0000313" key="3">
    <source>
        <dbReference type="EnsemblProtists" id="Phyra74124"/>
    </source>
</evidence>
<dbReference type="STRING" id="164328.H3GEN4"/>
<feature type="compositionally biased region" description="Polar residues" evidence="1">
    <location>
        <begin position="1084"/>
        <end position="1138"/>
    </location>
</feature>
<feature type="compositionally biased region" description="Low complexity" evidence="1">
    <location>
        <begin position="200"/>
        <end position="256"/>
    </location>
</feature>
<feature type="compositionally biased region" description="Low complexity" evidence="1">
    <location>
        <begin position="534"/>
        <end position="582"/>
    </location>
</feature>
<dbReference type="EnsemblProtists" id="Phyra74124">
    <property type="protein sequence ID" value="Phyra74124"/>
    <property type="gene ID" value="Phyra74124"/>
</dbReference>
<feature type="compositionally biased region" description="Low complexity" evidence="1">
    <location>
        <begin position="182"/>
        <end position="192"/>
    </location>
</feature>
<feature type="region of interest" description="Disordered" evidence="1">
    <location>
        <begin position="1012"/>
        <end position="1211"/>
    </location>
</feature>
<name>H3GEN4_PHYRM</name>
<feature type="region of interest" description="Disordered" evidence="1">
    <location>
        <begin position="356"/>
        <end position="445"/>
    </location>
</feature>
<feature type="compositionally biased region" description="Polar residues" evidence="1">
    <location>
        <begin position="399"/>
        <end position="414"/>
    </location>
</feature>
<organism evidence="3 4">
    <name type="scientific">Phytophthora ramorum</name>
    <name type="common">Sudden oak death agent</name>
    <dbReference type="NCBI Taxonomy" id="164328"/>
    <lineage>
        <taxon>Eukaryota</taxon>
        <taxon>Sar</taxon>
        <taxon>Stramenopiles</taxon>
        <taxon>Oomycota</taxon>
        <taxon>Peronosporomycetes</taxon>
        <taxon>Peronosporales</taxon>
        <taxon>Peronosporaceae</taxon>
        <taxon>Phytophthora</taxon>
    </lineage>
</organism>
<dbReference type="VEuPathDB" id="FungiDB:KRP22_14695"/>